<evidence type="ECO:0000313" key="2">
    <source>
        <dbReference type="EMBL" id="CZT11998.1"/>
    </source>
</evidence>
<feature type="domain" description="Ribonuclease H1 N-terminal" evidence="1">
    <location>
        <begin position="9"/>
        <end position="52"/>
    </location>
</feature>
<feature type="domain" description="Ribonuclease H1 N-terminal" evidence="1">
    <location>
        <begin position="81"/>
        <end position="124"/>
    </location>
</feature>
<dbReference type="SUPFAM" id="SSF55658">
    <property type="entry name" value="L9 N-domain-like"/>
    <property type="match status" value="2"/>
</dbReference>
<proteinExistence type="predicted"/>
<dbReference type="InterPro" id="IPR011320">
    <property type="entry name" value="RNase_H1_N"/>
</dbReference>
<evidence type="ECO:0000313" key="3">
    <source>
        <dbReference type="Proteomes" id="UP000178912"/>
    </source>
</evidence>
<dbReference type="Gene3D" id="3.40.970.10">
    <property type="entry name" value="Ribonuclease H1, N-terminal domain"/>
    <property type="match status" value="2"/>
</dbReference>
<name>A0A1E1LNB9_9HELO</name>
<gene>
    <name evidence="2" type="ORF">RAG0_15996</name>
</gene>
<dbReference type="InterPro" id="IPR037056">
    <property type="entry name" value="RNase_H1_N_sf"/>
</dbReference>
<dbReference type="InterPro" id="IPR009027">
    <property type="entry name" value="Ribosomal_bL9/RNase_H1_N"/>
</dbReference>
<keyword evidence="3" id="KW-1185">Reference proteome</keyword>
<dbReference type="OrthoDB" id="407198at2759"/>
<dbReference type="Pfam" id="PF01693">
    <property type="entry name" value="Cauli_VI"/>
    <property type="match status" value="2"/>
</dbReference>
<dbReference type="AlphaFoldDB" id="A0A1E1LNB9"/>
<dbReference type="EMBL" id="FJUX01000151">
    <property type="protein sequence ID" value="CZT11998.1"/>
    <property type="molecule type" value="Genomic_DNA"/>
</dbReference>
<dbReference type="Proteomes" id="UP000178912">
    <property type="component" value="Unassembled WGS sequence"/>
</dbReference>
<organism evidence="2 3">
    <name type="scientific">Rhynchosporium agropyri</name>
    <dbReference type="NCBI Taxonomy" id="914238"/>
    <lineage>
        <taxon>Eukaryota</taxon>
        <taxon>Fungi</taxon>
        <taxon>Dikarya</taxon>
        <taxon>Ascomycota</taxon>
        <taxon>Pezizomycotina</taxon>
        <taxon>Leotiomycetes</taxon>
        <taxon>Helotiales</taxon>
        <taxon>Ploettnerulaceae</taxon>
        <taxon>Rhynchosporium</taxon>
    </lineage>
</organism>
<sequence length="165" mass="18745">MAKHKRKNYYAVVEGRIATAICASWGITNALVSGYSNNKQRGFSTYKEAASYLQERGHLNYRFFRGSTEGERAPRKGEPLWYAVANGGQVGVYEYYQGGAEREVTRHTHSCHKVFKSREEAEDFIEEYRFTADLVDRVFVDEDIGSILGTMLGQLGIDQDDIDCH</sequence>
<evidence type="ECO:0000259" key="1">
    <source>
        <dbReference type="Pfam" id="PF01693"/>
    </source>
</evidence>
<reference evidence="3" key="1">
    <citation type="submission" date="2016-03" db="EMBL/GenBank/DDBJ databases">
        <authorList>
            <person name="Guldener U."/>
        </authorList>
    </citation>
    <scope>NUCLEOTIDE SEQUENCE [LARGE SCALE GENOMIC DNA]</scope>
    <source>
        <strain evidence="3">04CH-RAC-A.6.1</strain>
    </source>
</reference>
<accession>A0A1E1LNB9</accession>
<protein>
    <recommendedName>
        <fullName evidence="1">Ribonuclease H1 N-terminal domain-containing protein</fullName>
    </recommendedName>
</protein>